<evidence type="ECO:0000256" key="2">
    <source>
        <dbReference type="ARBA" id="ARBA00022723"/>
    </source>
</evidence>
<reference evidence="11" key="2">
    <citation type="submission" date="2022-03" db="EMBL/GenBank/DDBJ databases">
        <title>Draft title - Genomic analysis of global carrot germplasm unveils the trajectory of domestication and the origin of high carotenoid orange carrot.</title>
        <authorList>
            <person name="Iorizzo M."/>
            <person name="Ellison S."/>
            <person name="Senalik D."/>
            <person name="Macko-Podgorni A."/>
            <person name="Grzebelus D."/>
            <person name="Bostan H."/>
            <person name="Rolling W."/>
            <person name="Curaba J."/>
            <person name="Simon P."/>
        </authorList>
    </citation>
    <scope>NUCLEOTIDE SEQUENCE</scope>
    <source>
        <tissue evidence="11">Leaf</tissue>
    </source>
</reference>
<evidence type="ECO:0000256" key="3">
    <source>
        <dbReference type="ARBA" id="ARBA00022771"/>
    </source>
</evidence>
<dbReference type="InterPro" id="IPR000679">
    <property type="entry name" value="Znf_GATA"/>
</dbReference>
<comment type="subcellular location">
    <subcellularLocation>
        <location evidence="1">Nucleus</location>
    </subcellularLocation>
</comment>
<dbReference type="SMART" id="SM00401">
    <property type="entry name" value="ZnF_GATA"/>
    <property type="match status" value="1"/>
</dbReference>
<accession>A0A166C343</accession>
<dbReference type="Gramene" id="KZN03220">
    <property type="protein sequence ID" value="KZN03220"/>
    <property type="gene ID" value="DCAR_011976"/>
</dbReference>
<dbReference type="Gene3D" id="3.30.50.10">
    <property type="entry name" value="Erythroid Transcription Factor GATA-1, subunit A"/>
    <property type="match status" value="1"/>
</dbReference>
<dbReference type="PANTHER" id="PTHR47255">
    <property type="entry name" value="GATA TRANSCRIPTION FACTOR 22-RELATED"/>
    <property type="match status" value="1"/>
</dbReference>
<dbReference type="GO" id="GO:0006355">
    <property type="term" value="P:regulation of DNA-templated transcription"/>
    <property type="evidence" value="ECO:0007669"/>
    <property type="project" value="InterPro"/>
</dbReference>
<evidence type="ECO:0000256" key="9">
    <source>
        <dbReference type="ARBA" id="ARBA00024019"/>
    </source>
</evidence>
<dbReference type="OMA" id="ETSSCCE"/>
<dbReference type="GO" id="GO:0005634">
    <property type="term" value="C:nucleus"/>
    <property type="evidence" value="ECO:0007669"/>
    <property type="project" value="UniProtKB-SubCell"/>
</dbReference>
<dbReference type="InterPro" id="IPR013088">
    <property type="entry name" value="Znf_NHR/GATA"/>
</dbReference>
<sequence>MTPTYLNLLASPPSTSADHGDLLQQTSIFGSNNYQDASSCSYITTHNFFDLETTKNQSDEICRQDIQQSQFRQDLADNLASSHGGSFDIENETSDTGLKFSIWKQEEKYANQESTYNYNNEIKLMSPKMRWMHKMKNDVDSPPLKTTTTLIKLGDQKPPPSSPIGADNTSNTSSNSMISHPIRTCSDCNTTKTPLWRSGPQGPKSLCNACGIRQRKARRAMAAAANDTAFEKETTPPAVIKTKKYNKLKTKTKQEKDKTCVSVAKFKKRSCNLMIEGEDEAGKKVCLEDFLLNLTNNLAYHQVLPQDEKDAAILLMAMSLHHTHRQ</sequence>
<dbReference type="EMBL" id="CP093345">
    <property type="protein sequence ID" value="WOG94250.1"/>
    <property type="molecule type" value="Genomic_DNA"/>
</dbReference>
<keyword evidence="6" id="KW-0238">DNA-binding</keyword>
<keyword evidence="12" id="KW-1185">Reference proteome</keyword>
<keyword evidence="5" id="KW-0805">Transcription regulation</keyword>
<dbReference type="Pfam" id="PF00320">
    <property type="entry name" value="GATA"/>
    <property type="match status" value="1"/>
</dbReference>
<dbReference type="PROSITE" id="PS50114">
    <property type="entry name" value="GATA_ZN_FINGER_2"/>
    <property type="match status" value="1"/>
</dbReference>
<dbReference type="PANTHER" id="PTHR47255:SF4">
    <property type="entry name" value="GATA ZINC FINGER DOMAIN-CONTAINING PROTEIN 12"/>
    <property type="match status" value="1"/>
</dbReference>
<evidence type="ECO:0000256" key="6">
    <source>
        <dbReference type="ARBA" id="ARBA00023125"/>
    </source>
</evidence>
<keyword evidence="8" id="KW-0539">Nucleus</keyword>
<dbReference type="OrthoDB" id="2162994at2759"/>
<reference evidence="11" key="1">
    <citation type="journal article" date="2016" name="Nat. Genet.">
        <title>A high-quality carrot genome assembly provides new insights into carotenoid accumulation and asterid genome evolution.</title>
        <authorList>
            <person name="Iorizzo M."/>
            <person name="Ellison S."/>
            <person name="Senalik D."/>
            <person name="Zeng P."/>
            <person name="Satapoomin P."/>
            <person name="Huang J."/>
            <person name="Bowman M."/>
            <person name="Iovene M."/>
            <person name="Sanseverino W."/>
            <person name="Cavagnaro P."/>
            <person name="Yildiz M."/>
            <person name="Macko-Podgorni A."/>
            <person name="Moranska E."/>
            <person name="Grzebelus E."/>
            <person name="Grzebelus D."/>
            <person name="Ashrafi H."/>
            <person name="Zheng Z."/>
            <person name="Cheng S."/>
            <person name="Spooner D."/>
            <person name="Van Deynze A."/>
            <person name="Simon P."/>
        </authorList>
    </citation>
    <scope>NUCLEOTIDE SEQUENCE</scope>
    <source>
        <tissue evidence="11">Leaf</tissue>
    </source>
</reference>
<keyword evidence="7" id="KW-0804">Transcription</keyword>
<feature type="region of interest" description="Disordered" evidence="10">
    <location>
        <begin position="152"/>
        <end position="178"/>
    </location>
</feature>
<dbReference type="FunFam" id="3.30.50.10:FF:000055">
    <property type="entry name" value="GATA transcription factor 21"/>
    <property type="match status" value="1"/>
</dbReference>
<evidence type="ECO:0000256" key="1">
    <source>
        <dbReference type="ARBA" id="ARBA00004123"/>
    </source>
</evidence>
<keyword evidence="3" id="KW-0863">Zinc-finger</keyword>
<gene>
    <name evidence="11" type="ORF">DCAR_0313543</name>
</gene>
<dbReference type="CDD" id="cd00202">
    <property type="entry name" value="ZnF_GATA"/>
    <property type="match status" value="1"/>
</dbReference>
<dbReference type="KEGG" id="dcr:108211687"/>
<proteinExistence type="inferred from homology"/>
<dbReference type="InterPro" id="IPR052138">
    <property type="entry name" value="GATA_ZnFinger_Domain"/>
</dbReference>
<name>A0A166C343_DAUCS</name>
<protein>
    <submittedName>
        <fullName evidence="11">Uncharacterized protein</fullName>
    </submittedName>
</protein>
<evidence type="ECO:0000313" key="12">
    <source>
        <dbReference type="Proteomes" id="UP000077755"/>
    </source>
</evidence>
<dbReference type="PROSITE" id="PS00344">
    <property type="entry name" value="GATA_ZN_FINGER_1"/>
    <property type="match status" value="1"/>
</dbReference>
<evidence type="ECO:0000256" key="5">
    <source>
        <dbReference type="ARBA" id="ARBA00023015"/>
    </source>
</evidence>
<evidence type="ECO:0000256" key="8">
    <source>
        <dbReference type="ARBA" id="ARBA00023242"/>
    </source>
</evidence>
<dbReference type="Proteomes" id="UP000077755">
    <property type="component" value="Chromosome 3"/>
</dbReference>
<dbReference type="GO" id="GO:0000976">
    <property type="term" value="F:transcription cis-regulatory region binding"/>
    <property type="evidence" value="ECO:0007669"/>
    <property type="project" value="UniProtKB-ARBA"/>
</dbReference>
<comment type="similarity">
    <text evidence="9">Belongs to the type IV zinc-finger family. Class B subfamily.</text>
</comment>
<organism evidence="11 12">
    <name type="scientific">Daucus carota subsp. sativus</name>
    <name type="common">Carrot</name>
    <dbReference type="NCBI Taxonomy" id="79200"/>
    <lineage>
        <taxon>Eukaryota</taxon>
        <taxon>Viridiplantae</taxon>
        <taxon>Streptophyta</taxon>
        <taxon>Embryophyta</taxon>
        <taxon>Tracheophyta</taxon>
        <taxon>Spermatophyta</taxon>
        <taxon>Magnoliopsida</taxon>
        <taxon>eudicotyledons</taxon>
        <taxon>Gunneridae</taxon>
        <taxon>Pentapetalae</taxon>
        <taxon>asterids</taxon>
        <taxon>campanulids</taxon>
        <taxon>Apiales</taxon>
        <taxon>Apiaceae</taxon>
        <taxon>Apioideae</taxon>
        <taxon>Scandiceae</taxon>
        <taxon>Daucinae</taxon>
        <taxon>Daucus</taxon>
        <taxon>Daucus sect. Daucus</taxon>
    </lineage>
</organism>
<keyword evidence="4" id="KW-0862">Zinc</keyword>
<evidence type="ECO:0000313" key="11">
    <source>
        <dbReference type="EMBL" id="WOG94250.1"/>
    </source>
</evidence>
<dbReference type="GO" id="GO:0008270">
    <property type="term" value="F:zinc ion binding"/>
    <property type="evidence" value="ECO:0007669"/>
    <property type="project" value="UniProtKB-KW"/>
</dbReference>
<evidence type="ECO:0000256" key="4">
    <source>
        <dbReference type="ARBA" id="ARBA00022833"/>
    </source>
</evidence>
<dbReference type="SUPFAM" id="SSF57716">
    <property type="entry name" value="Glucocorticoid receptor-like (DNA-binding domain)"/>
    <property type="match status" value="1"/>
</dbReference>
<evidence type="ECO:0000256" key="7">
    <source>
        <dbReference type="ARBA" id="ARBA00023163"/>
    </source>
</evidence>
<dbReference type="AlphaFoldDB" id="A0A166C343"/>
<keyword evidence="2" id="KW-0479">Metal-binding</keyword>
<evidence type="ECO:0000256" key="10">
    <source>
        <dbReference type="SAM" id="MobiDB-lite"/>
    </source>
</evidence>